<evidence type="ECO:0000313" key="7">
    <source>
        <dbReference type="EMBL" id="CAI4004865.1"/>
    </source>
</evidence>
<keyword evidence="3 4" id="KW-0949">S-adenosyl-L-methionine</keyword>
<feature type="domain" description="SAP" evidence="6">
    <location>
        <begin position="250"/>
        <end position="284"/>
    </location>
</feature>
<accession>A0A9P1D6V6</accession>
<evidence type="ECO:0000313" key="8">
    <source>
        <dbReference type="EMBL" id="CAL1158240.1"/>
    </source>
</evidence>
<dbReference type="GO" id="GO:0032259">
    <property type="term" value="P:methylation"/>
    <property type="evidence" value="ECO:0007669"/>
    <property type="project" value="UniProtKB-KW"/>
</dbReference>
<dbReference type="InterPro" id="IPR018117">
    <property type="entry name" value="C5_DNA_meth_AS"/>
</dbReference>
<dbReference type="InterPro" id="IPR036361">
    <property type="entry name" value="SAP_dom_sf"/>
</dbReference>
<comment type="similarity">
    <text evidence="4">Belongs to the class I-like SAM-binding methyltransferase superfamily. C5-methyltransferase family.</text>
</comment>
<dbReference type="Proteomes" id="UP001152797">
    <property type="component" value="Unassembled WGS sequence"/>
</dbReference>
<evidence type="ECO:0000256" key="1">
    <source>
        <dbReference type="ARBA" id="ARBA00022603"/>
    </source>
</evidence>
<dbReference type="Gene3D" id="1.10.720.30">
    <property type="entry name" value="SAP domain"/>
    <property type="match status" value="1"/>
</dbReference>
<dbReference type="EMBL" id="CAMXCT010003513">
    <property type="protein sequence ID" value="CAI4004865.1"/>
    <property type="molecule type" value="Genomic_DNA"/>
</dbReference>
<evidence type="ECO:0000256" key="2">
    <source>
        <dbReference type="ARBA" id="ARBA00022679"/>
    </source>
</evidence>
<dbReference type="PROSITE" id="PS51679">
    <property type="entry name" value="SAM_MT_C5"/>
    <property type="match status" value="1"/>
</dbReference>
<proteinExistence type="inferred from homology"/>
<evidence type="ECO:0000256" key="4">
    <source>
        <dbReference type="PROSITE-ProRule" id="PRU01016"/>
    </source>
</evidence>
<evidence type="ECO:0000256" key="5">
    <source>
        <dbReference type="SAM" id="MobiDB-lite"/>
    </source>
</evidence>
<feature type="compositionally biased region" description="Basic and acidic residues" evidence="5">
    <location>
        <begin position="107"/>
        <end position="119"/>
    </location>
</feature>
<dbReference type="Pfam" id="PF02037">
    <property type="entry name" value="SAP"/>
    <property type="match status" value="1"/>
</dbReference>
<dbReference type="PROSITE" id="PS00094">
    <property type="entry name" value="C5_MTASE_1"/>
    <property type="match status" value="1"/>
</dbReference>
<dbReference type="EMBL" id="CAMXCT030003513">
    <property type="protein sequence ID" value="CAL4792177.1"/>
    <property type="molecule type" value="Genomic_DNA"/>
</dbReference>
<dbReference type="InterPro" id="IPR001525">
    <property type="entry name" value="C5_MeTfrase"/>
</dbReference>
<dbReference type="PRINTS" id="PR00105">
    <property type="entry name" value="C5METTRFRASE"/>
</dbReference>
<dbReference type="GO" id="GO:0008168">
    <property type="term" value="F:methyltransferase activity"/>
    <property type="evidence" value="ECO:0007669"/>
    <property type="project" value="UniProtKB-KW"/>
</dbReference>
<feature type="active site" evidence="4">
    <location>
        <position position="464"/>
    </location>
</feature>
<feature type="region of interest" description="Disordered" evidence="5">
    <location>
        <begin position="350"/>
        <end position="372"/>
    </location>
</feature>
<dbReference type="SMART" id="SM00513">
    <property type="entry name" value="SAP"/>
    <property type="match status" value="1"/>
</dbReference>
<dbReference type="PANTHER" id="PTHR46098:SF1">
    <property type="entry name" value="TRNA (CYTOSINE(38)-C(5))-METHYLTRANSFERASE"/>
    <property type="match status" value="1"/>
</dbReference>
<reference evidence="7" key="1">
    <citation type="submission" date="2022-10" db="EMBL/GenBank/DDBJ databases">
        <authorList>
            <person name="Chen Y."/>
            <person name="Dougan E. K."/>
            <person name="Chan C."/>
            <person name="Rhodes N."/>
            <person name="Thang M."/>
        </authorList>
    </citation>
    <scope>NUCLEOTIDE SEQUENCE</scope>
</reference>
<dbReference type="InterPro" id="IPR003034">
    <property type="entry name" value="SAP_dom"/>
</dbReference>
<gene>
    <name evidence="7" type="ORF">C1SCF055_LOCUS30634</name>
</gene>
<dbReference type="OrthoDB" id="414133at2759"/>
<keyword evidence="2 4" id="KW-0808">Transferase</keyword>
<feature type="compositionally biased region" description="Basic and acidic residues" evidence="5">
    <location>
        <begin position="232"/>
        <end position="247"/>
    </location>
</feature>
<organism evidence="7">
    <name type="scientific">Cladocopium goreaui</name>
    <dbReference type="NCBI Taxonomy" id="2562237"/>
    <lineage>
        <taxon>Eukaryota</taxon>
        <taxon>Sar</taxon>
        <taxon>Alveolata</taxon>
        <taxon>Dinophyceae</taxon>
        <taxon>Suessiales</taxon>
        <taxon>Symbiodiniaceae</taxon>
        <taxon>Cladocopium</taxon>
    </lineage>
</organism>
<dbReference type="Pfam" id="PF00145">
    <property type="entry name" value="DNA_methylase"/>
    <property type="match status" value="1"/>
</dbReference>
<feature type="region of interest" description="Disordered" evidence="5">
    <location>
        <begin position="290"/>
        <end position="327"/>
    </location>
</feature>
<feature type="region of interest" description="Disordered" evidence="5">
    <location>
        <begin position="75"/>
        <end position="119"/>
    </location>
</feature>
<dbReference type="InterPro" id="IPR029063">
    <property type="entry name" value="SAM-dependent_MTases_sf"/>
</dbReference>
<dbReference type="AlphaFoldDB" id="A0A9P1D6V6"/>
<keyword evidence="1 4" id="KW-0489">Methyltransferase</keyword>
<keyword evidence="10" id="KW-1185">Reference proteome</keyword>
<name>A0A9P1D6V6_9DINO</name>
<dbReference type="EMBL" id="CAMXCT020003513">
    <property type="protein sequence ID" value="CAL1158240.1"/>
    <property type="molecule type" value="Genomic_DNA"/>
</dbReference>
<comment type="caution">
    <text evidence="7">The sequence shown here is derived from an EMBL/GenBank/DDBJ whole genome shotgun (WGS) entry which is preliminary data.</text>
</comment>
<dbReference type="SUPFAM" id="SSF53335">
    <property type="entry name" value="S-adenosyl-L-methionine-dependent methyltransferases"/>
    <property type="match status" value="1"/>
</dbReference>
<feature type="region of interest" description="Disordered" evidence="5">
    <location>
        <begin position="189"/>
        <end position="256"/>
    </location>
</feature>
<dbReference type="PANTHER" id="PTHR46098">
    <property type="entry name" value="TRNA (CYTOSINE(38)-C(5))-METHYLTRANSFERASE"/>
    <property type="match status" value="1"/>
</dbReference>
<evidence type="ECO:0000313" key="9">
    <source>
        <dbReference type="EMBL" id="CAL4792177.1"/>
    </source>
</evidence>
<protein>
    <submittedName>
        <fullName evidence="9">Type II methyltransferase M2.ScrFI (M2.ScrFI) (Cytosine-specific methyltransferase ScrFIB) (Modification methylase ScrFIB) (M.ScrFI-B) (M.ScrFIB)</fullName>
    </submittedName>
</protein>
<feature type="compositionally biased region" description="Basic and acidic residues" evidence="5">
    <location>
        <begin position="198"/>
        <end position="216"/>
    </location>
</feature>
<evidence type="ECO:0000313" key="10">
    <source>
        <dbReference type="Proteomes" id="UP001152797"/>
    </source>
</evidence>
<evidence type="ECO:0000259" key="6">
    <source>
        <dbReference type="PROSITE" id="PS50800"/>
    </source>
</evidence>
<dbReference type="Gene3D" id="3.40.50.150">
    <property type="entry name" value="Vaccinia Virus protein VP39"/>
    <property type="match status" value="1"/>
</dbReference>
<evidence type="ECO:0000256" key="3">
    <source>
        <dbReference type="ARBA" id="ARBA00022691"/>
    </source>
</evidence>
<dbReference type="PROSITE" id="PS50800">
    <property type="entry name" value="SAP"/>
    <property type="match status" value="1"/>
</dbReference>
<dbReference type="InterPro" id="IPR050750">
    <property type="entry name" value="C5-MTase"/>
</dbReference>
<reference evidence="8" key="2">
    <citation type="submission" date="2024-04" db="EMBL/GenBank/DDBJ databases">
        <authorList>
            <person name="Chen Y."/>
            <person name="Shah S."/>
            <person name="Dougan E. K."/>
            <person name="Thang M."/>
            <person name="Chan C."/>
        </authorList>
    </citation>
    <scope>NUCLEOTIDE SEQUENCE [LARGE SCALE GENOMIC DNA]</scope>
</reference>
<sequence>MREDQESGSFKIFRIKFRGCNVTWAPISASRYLSRTGRNRKHVQATPALGAGGPWWLHEDFPLFRWARMFPEGVPAPPLPAAPPDREEASGSSGRQGPGHRHNTSQMKREAESYKRQAEKDLRTQAVAWKRAYDDQASNRKECMMLLQEQSRAREMAMMRSEDIRVHMLYMGGEVQVWRQLAEKKKEMKAAKKAKRKKEAEEAKKREDQAAKKDDDTQCESLETIAYIESSAKQEDSSSETGKKEEPANIEQMTTRELRKLCKEKGLKVRGVKKDILMRLKRHTSSVSIKSPEYVGTEQSFSENEESEDGSFNADPELETSSSSGGSEVALTAEALESFESHLIAGDRPLRVPGRYTPSNSVVDDDASDSQGISVDSDLDVCELSSAPNTMELRVGSDFSGLDTAFWALRRLGIPFRHCFACDCERASLKVLNYLRPEVLYEDVRSRNISEMAEVDLFTFGPPCQSYSRQGNRAADSVELGQLGLYSVAYILHHKPRIALMEQVKDVVQSEFFQLVLNKLATAGYSLYSQILRTYDYGVPQARERVYLVALLNPVSEFSFPDPVPCCSARELIDVLPPERFQLIPDLGPAGGETRQRNVVQQLQLCIESGVNPYEIEVFVTSGASSSRSSWMAGRIQTITRSEALRGGYWSTTKGGFLNPTEVARFQGFPDNFLNYCSLDITDSQFCALLGNAMSFNVLLHLLPSLLRASGIVTNHQADQMIRIANAHHPRRAWA</sequence>
<dbReference type="SUPFAM" id="SSF68906">
    <property type="entry name" value="SAP domain"/>
    <property type="match status" value="1"/>
</dbReference>